<gene>
    <name evidence="2" type="ORF">FRUB_09687</name>
</gene>
<evidence type="ECO:0000313" key="2">
    <source>
        <dbReference type="EMBL" id="OWK34845.1"/>
    </source>
</evidence>
<feature type="compositionally biased region" description="Low complexity" evidence="1">
    <location>
        <begin position="10"/>
        <end position="21"/>
    </location>
</feature>
<name>A0A225DEM9_9BACT</name>
<comment type="caution">
    <text evidence="2">The sequence shown here is derived from an EMBL/GenBank/DDBJ whole genome shotgun (WGS) entry which is preliminary data.</text>
</comment>
<evidence type="ECO:0000313" key="3">
    <source>
        <dbReference type="Proteomes" id="UP000214646"/>
    </source>
</evidence>
<dbReference type="AlphaFoldDB" id="A0A225DEM9"/>
<evidence type="ECO:0000256" key="1">
    <source>
        <dbReference type="SAM" id="MobiDB-lite"/>
    </source>
</evidence>
<feature type="region of interest" description="Disordered" evidence="1">
    <location>
        <begin position="1"/>
        <end position="21"/>
    </location>
</feature>
<dbReference type="EMBL" id="NIDE01000019">
    <property type="protein sequence ID" value="OWK34845.1"/>
    <property type="molecule type" value="Genomic_DNA"/>
</dbReference>
<keyword evidence="3" id="KW-1185">Reference proteome</keyword>
<dbReference type="Proteomes" id="UP000214646">
    <property type="component" value="Unassembled WGS sequence"/>
</dbReference>
<sequence length="37" mass="3891">MMRVDDGFNPTAPAAITTAPKADLEQLASDAIDTDEV</sequence>
<accession>A0A225DEM9</accession>
<proteinExistence type="predicted"/>
<reference evidence="3" key="1">
    <citation type="submission" date="2017-06" db="EMBL/GenBank/DDBJ databases">
        <title>Genome analysis of Fimbriiglobus ruber SP5, the first member of the order Planctomycetales with confirmed chitinolytic capability.</title>
        <authorList>
            <person name="Ravin N.V."/>
            <person name="Rakitin A.L."/>
            <person name="Ivanova A.A."/>
            <person name="Beletsky A.V."/>
            <person name="Kulichevskaya I.S."/>
            <person name="Mardanov A.V."/>
            <person name="Dedysh S.N."/>
        </authorList>
    </citation>
    <scope>NUCLEOTIDE SEQUENCE [LARGE SCALE GENOMIC DNA]</scope>
    <source>
        <strain evidence="3">SP5</strain>
    </source>
</reference>
<organism evidence="2 3">
    <name type="scientific">Fimbriiglobus ruber</name>
    <dbReference type="NCBI Taxonomy" id="1908690"/>
    <lineage>
        <taxon>Bacteria</taxon>
        <taxon>Pseudomonadati</taxon>
        <taxon>Planctomycetota</taxon>
        <taxon>Planctomycetia</taxon>
        <taxon>Gemmatales</taxon>
        <taxon>Gemmataceae</taxon>
        <taxon>Fimbriiglobus</taxon>
    </lineage>
</organism>
<protein>
    <submittedName>
        <fullName evidence="2">Uncharacterized protein</fullName>
    </submittedName>
</protein>